<feature type="transmembrane region" description="Helical" evidence="1">
    <location>
        <begin position="64"/>
        <end position="84"/>
    </location>
</feature>
<dbReference type="STRING" id="709881.SAMN04489832_6900"/>
<accession>A0A1N6B902</accession>
<organism evidence="2 3">
    <name type="scientific">Micromonospora cremea</name>
    <dbReference type="NCBI Taxonomy" id="709881"/>
    <lineage>
        <taxon>Bacteria</taxon>
        <taxon>Bacillati</taxon>
        <taxon>Actinomycetota</taxon>
        <taxon>Actinomycetes</taxon>
        <taxon>Micromonosporales</taxon>
        <taxon>Micromonosporaceae</taxon>
        <taxon>Micromonospora</taxon>
    </lineage>
</organism>
<feature type="transmembrane region" description="Helical" evidence="1">
    <location>
        <begin position="90"/>
        <end position="111"/>
    </location>
</feature>
<evidence type="ECO:0000256" key="1">
    <source>
        <dbReference type="SAM" id="Phobius"/>
    </source>
</evidence>
<protein>
    <submittedName>
        <fullName evidence="2">Uncharacterized protein</fullName>
    </submittedName>
</protein>
<gene>
    <name evidence="2" type="ORF">SAMN04489832_6900</name>
</gene>
<dbReference type="EMBL" id="FSQT01000002">
    <property type="protein sequence ID" value="SIN42494.1"/>
    <property type="molecule type" value="Genomic_DNA"/>
</dbReference>
<evidence type="ECO:0000313" key="2">
    <source>
        <dbReference type="EMBL" id="SIN42494.1"/>
    </source>
</evidence>
<evidence type="ECO:0000313" key="3">
    <source>
        <dbReference type="Proteomes" id="UP000185124"/>
    </source>
</evidence>
<keyword evidence="1" id="KW-0812">Transmembrane</keyword>
<keyword evidence="1" id="KW-1133">Transmembrane helix</keyword>
<dbReference type="Proteomes" id="UP000185124">
    <property type="component" value="Unassembled WGS sequence"/>
</dbReference>
<proteinExistence type="predicted"/>
<dbReference type="AlphaFoldDB" id="A0A1N6B902"/>
<keyword evidence="3" id="KW-1185">Reference proteome</keyword>
<keyword evidence="1" id="KW-0472">Membrane</keyword>
<sequence>MDDSEILVLGATGTTGRRVADGSGPTDQDAPGRLTLAIWGRSGGMTRSQPRRARGTVGHAYSALNLRLILAGFGLVIMVLFAVLAFWADLAWLGVLCAIFAVVAVVDLVVIQRRRAARRREEPGVRHSLFE</sequence>
<name>A0A1N6B902_9ACTN</name>
<reference evidence="3" key="1">
    <citation type="submission" date="2016-12" db="EMBL/GenBank/DDBJ databases">
        <authorList>
            <person name="Varghese N."/>
            <person name="Submissions S."/>
        </authorList>
    </citation>
    <scope>NUCLEOTIDE SEQUENCE [LARGE SCALE GENOMIC DNA]</scope>
    <source>
        <strain evidence="3">DSM 45599</strain>
    </source>
</reference>